<reference evidence="2" key="1">
    <citation type="submission" date="2020-11" db="EMBL/GenBank/DDBJ databases">
        <authorList>
            <person name="Tran Van P."/>
        </authorList>
    </citation>
    <scope>NUCLEOTIDE SEQUENCE</scope>
</reference>
<accession>A0A7R9HCA7</accession>
<evidence type="ECO:0000256" key="1">
    <source>
        <dbReference type="SAM" id="Phobius"/>
    </source>
</evidence>
<feature type="transmembrane region" description="Helical" evidence="1">
    <location>
        <begin position="23"/>
        <end position="43"/>
    </location>
</feature>
<keyword evidence="1" id="KW-0472">Membrane</keyword>
<keyword evidence="1" id="KW-1133">Transmembrane helix</keyword>
<sequence length="83" mass="9552">MYVMHPDLDNHWQSFVKPFSTHLWLAIAATLVLMPVALALGYITGRRTGFELTEGPHLFNFREAYIVTYGAFLQQSKLYVIHP</sequence>
<proteinExistence type="predicted"/>
<dbReference type="Gene3D" id="1.10.287.70">
    <property type="match status" value="1"/>
</dbReference>
<evidence type="ECO:0008006" key="3">
    <source>
        <dbReference type="Google" id="ProtNLM"/>
    </source>
</evidence>
<keyword evidence="1" id="KW-0812">Transmembrane</keyword>
<dbReference type="EMBL" id="OD012264">
    <property type="protein sequence ID" value="CAD7416926.1"/>
    <property type="molecule type" value="Genomic_DNA"/>
</dbReference>
<gene>
    <name evidence="2" type="ORF">TPSB3V08_LOCUS11400</name>
</gene>
<organism evidence="2">
    <name type="scientific">Timema poppense</name>
    <name type="common">Walking stick</name>
    <dbReference type="NCBI Taxonomy" id="170557"/>
    <lineage>
        <taxon>Eukaryota</taxon>
        <taxon>Metazoa</taxon>
        <taxon>Ecdysozoa</taxon>
        <taxon>Arthropoda</taxon>
        <taxon>Hexapoda</taxon>
        <taxon>Insecta</taxon>
        <taxon>Pterygota</taxon>
        <taxon>Neoptera</taxon>
        <taxon>Polyneoptera</taxon>
        <taxon>Phasmatodea</taxon>
        <taxon>Timematodea</taxon>
        <taxon>Timematoidea</taxon>
        <taxon>Timematidae</taxon>
        <taxon>Timema</taxon>
    </lineage>
</organism>
<dbReference type="AlphaFoldDB" id="A0A7R9HCA7"/>
<protein>
    <recommendedName>
        <fullName evidence="3">ABC transporter permease</fullName>
    </recommendedName>
</protein>
<evidence type="ECO:0000313" key="2">
    <source>
        <dbReference type="EMBL" id="CAD7416926.1"/>
    </source>
</evidence>
<name>A0A7R9HCA7_TIMPO</name>